<dbReference type="Pfam" id="PF13469">
    <property type="entry name" value="Sulfotransfer_3"/>
    <property type="match status" value="1"/>
</dbReference>
<name>A0A6N9TKW3_DISTH</name>
<sequence>MKTARPKKTRGIPPVIICGMHRSGTSLVARILEAAGLFIGKRKDRNSEALFFSRINDWILRRCGGSWDFPGPVRWLWRSEELRALVLDMLDGWLKHPLAIQYLGLGAWVRYGDVRALERPWGWKDPRSTLLLPLWTEVFPDAKVVYVERHGVDVARSLFVRAHREVQIQRRRYARAGWLYLLYQRYRSRGFSGSARCLDLEGGFELWEEYVLAAGRHAEALSGRFFSVPYEKFVQDPEAWLRDLCAFCGLEPGQKQIETCRRLVDGGRAHAYRHDEALVQFALEHDDRLGPYKSKP</sequence>
<reference evidence="2 3" key="1">
    <citation type="submission" date="2020-02" db="EMBL/GenBank/DDBJ databases">
        <title>Comparative genomics of sulfur disproportionating microorganisms.</title>
        <authorList>
            <person name="Ward L.M."/>
            <person name="Bertran E."/>
            <person name="Johnston D.T."/>
        </authorList>
    </citation>
    <scope>NUCLEOTIDE SEQUENCE [LARGE SCALE GENOMIC DNA]</scope>
    <source>
        <strain evidence="2 3">DSM 100025</strain>
    </source>
</reference>
<keyword evidence="3" id="KW-1185">Reference proteome</keyword>
<evidence type="ECO:0000313" key="3">
    <source>
        <dbReference type="Proteomes" id="UP000469346"/>
    </source>
</evidence>
<dbReference type="InterPro" id="IPR026634">
    <property type="entry name" value="TPST-like"/>
</dbReference>
<dbReference type="GO" id="GO:0008476">
    <property type="term" value="F:protein-tyrosine sulfotransferase activity"/>
    <property type="evidence" value="ECO:0007669"/>
    <property type="project" value="InterPro"/>
</dbReference>
<dbReference type="SUPFAM" id="SSF52540">
    <property type="entry name" value="P-loop containing nucleoside triphosphate hydrolases"/>
    <property type="match status" value="1"/>
</dbReference>
<dbReference type="Gene3D" id="3.40.50.300">
    <property type="entry name" value="P-loop containing nucleotide triphosphate hydrolases"/>
    <property type="match status" value="1"/>
</dbReference>
<comment type="caution">
    <text evidence="2">The sequence shown here is derived from an EMBL/GenBank/DDBJ whole genome shotgun (WGS) entry which is preliminary data.</text>
</comment>
<organism evidence="2 3">
    <name type="scientific">Dissulfurirhabdus thermomarina</name>
    <dbReference type="NCBI Taxonomy" id="1765737"/>
    <lineage>
        <taxon>Bacteria</taxon>
        <taxon>Deltaproteobacteria</taxon>
        <taxon>Dissulfurirhabdaceae</taxon>
        <taxon>Dissulfurirhabdus</taxon>
    </lineage>
</organism>
<evidence type="ECO:0000313" key="2">
    <source>
        <dbReference type="EMBL" id="NDY41875.1"/>
    </source>
</evidence>
<dbReference type="PANTHER" id="PTHR12788:SF10">
    <property type="entry name" value="PROTEIN-TYROSINE SULFOTRANSFERASE"/>
    <property type="match status" value="1"/>
</dbReference>
<dbReference type="EMBL" id="JAAGRR010000022">
    <property type="protein sequence ID" value="NDY41875.1"/>
    <property type="molecule type" value="Genomic_DNA"/>
</dbReference>
<dbReference type="AlphaFoldDB" id="A0A6N9TKW3"/>
<dbReference type="Proteomes" id="UP000469346">
    <property type="component" value="Unassembled WGS sequence"/>
</dbReference>
<keyword evidence="1 2" id="KW-0808">Transferase</keyword>
<dbReference type="PANTHER" id="PTHR12788">
    <property type="entry name" value="PROTEIN-TYROSINE SULFOTRANSFERASE 2"/>
    <property type="match status" value="1"/>
</dbReference>
<gene>
    <name evidence="2" type="ORF">G3N55_03300</name>
</gene>
<dbReference type="RefSeq" id="WP_163298029.1">
    <property type="nucleotide sequence ID" value="NZ_JAAGRR010000022.1"/>
</dbReference>
<dbReference type="InterPro" id="IPR027417">
    <property type="entry name" value="P-loop_NTPase"/>
</dbReference>
<proteinExistence type="predicted"/>
<accession>A0A6N9TKW3</accession>
<protein>
    <submittedName>
        <fullName evidence="2">Sulfotransferase</fullName>
    </submittedName>
</protein>
<evidence type="ECO:0000256" key="1">
    <source>
        <dbReference type="ARBA" id="ARBA00022679"/>
    </source>
</evidence>